<keyword evidence="3" id="KW-0862">Zinc</keyword>
<dbReference type="SUPFAM" id="SSF51316">
    <property type="entry name" value="Mss4-like"/>
    <property type="match status" value="1"/>
</dbReference>
<dbReference type="RefSeq" id="WP_171708266.1">
    <property type="nucleotide sequence ID" value="NZ_JAAVLW010000001.1"/>
</dbReference>
<reference evidence="6 7" key="1">
    <citation type="submission" date="2020-03" db="EMBL/GenBank/DDBJ databases">
        <title>Bradyrhizobium diversity isolated from nodules of Muelleranthus trifoliolatus.</title>
        <authorList>
            <person name="Klepa M."/>
            <person name="Helene L."/>
            <person name="Hungria M."/>
        </authorList>
    </citation>
    <scope>NUCLEOTIDE SEQUENCE [LARGE SCALE GENOMIC DNA]</scope>
    <source>
        <strain evidence="6 7">WSM 1744</strain>
    </source>
</reference>
<keyword evidence="4" id="KW-0456">Lyase</keyword>
<dbReference type="InterPro" id="IPR006913">
    <property type="entry name" value="CENP-V/GFA"/>
</dbReference>
<dbReference type="PROSITE" id="PS51891">
    <property type="entry name" value="CENP_V_GFA"/>
    <property type="match status" value="1"/>
</dbReference>
<accession>A0A7Y4H0S3</accession>
<sequence length="139" mass="15080">MADARCSCGAVTLSLPEEPSKIVVACHCLDCQRRTGAPFGVGAYYPEEVVTISGTSKKFTHAAASGGEMHNYFCPECGTTVYWKVTNLPALIGVAVGTMANPKYPAPVISVFEQSKHYWVQIDGAIEHFWENYVAKDST</sequence>
<dbReference type="Gene3D" id="3.90.1590.10">
    <property type="entry name" value="glutathione-dependent formaldehyde- activating enzyme (gfa)"/>
    <property type="match status" value="1"/>
</dbReference>
<dbReference type="PANTHER" id="PTHR33337:SF40">
    <property type="entry name" value="CENP-V_GFA DOMAIN-CONTAINING PROTEIN-RELATED"/>
    <property type="match status" value="1"/>
</dbReference>
<feature type="domain" description="CENP-V/GFA" evidence="5">
    <location>
        <begin position="1"/>
        <end position="105"/>
    </location>
</feature>
<dbReference type="GO" id="GO:0046872">
    <property type="term" value="F:metal ion binding"/>
    <property type="evidence" value="ECO:0007669"/>
    <property type="project" value="UniProtKB-KW"/>
</dbReference>
<comment type="similarity">
    <text evidence="1">Belongs to the Gfa family.</text>
</comment>
<organism evidence="6 7">
    <name type="scientific">Bradyrhizobium archetypum</name>
    <dbReference type="NCBI Taxonomy" id="2721160"/>
    <lineage>
        <taxon>Bacteria</taxon>
        <taxon>Pseudomonadati</taxon>
        <taxon>Pseudomonadota</taxon>
        <taxon>Alphaproteobacteria</taxon>
        <taxon>Hyphomicrobiales</taxon>
        <taxon>Nitrobacteraceae</taxon>
        <taxon>Bradyrhizobium</taxon>
    </lineage>
</organism>
<evidence type="ECO:0000256" key="1">
    <source>
        <dbReference type="ARBA" id="ARBA00005495"/>
    </source>
</evidence>
<dbReference type="GO" id="GO:0016846">
    <property type="term" value="F:carbon-sulfur lyase activity"/>
    <property type="evidence" value="ECO:0007669"/>
    <property type="project" value="InterPro"/>
</dbReference>
<evidence type="ECO:0000313" key="7">
    <source>
        <dbReference type="Proteomes" id="UP000528734"/>
    </source>
</evidence>
<evidence type="ECO:0000256" key="4">
    <source>
        <dbReference type="ARBA" id="ARBA00023239"/>
    </source>
</evidence>
<evidence type="ECO:0000313" key="6">
    <source>
        <dbReference type="EMBL" id="NOJ45401.1"/>
    </source>
</evidence>
<name>A0A7Y4H0S3_9BRAD</name>
<evidence type="ECO:0000259" key="5">
    <source>
        <dbReference type="PROSITE" id="PS51891"/>
    </source>
</evidence>
<dbReference type="Pfam" id="PF04828">
    <property type="entry name" value="GFA"/>
    <property type="match status" value="1"/>
</dbReference>
<dbReference type="PANTHER" id="PTHR33337">
    <property type="entry name" value="GFA DOMAIN-CONTAINING PROTEIN"/>
    <property type="match status" value="1"/>
</dbReference>
<evidence type="ECO:0000256" key="2">
    <source>
        <dbReference type="ARBA" id="ARBA00022723"/>
    </source>
</evidence>
<dbReference type="InterPro" id="IPR011057">
    <property type="entry name" value="Mss4-like_sf"/>
</dbReference>
<keyword evidence="2" id="KW-0479">Metal-binding</keyword>
<evidence type="ECO:0000256" key="3">
    <source>
        <dbReference type="ARBA" id="ARBA00022833"/>
    </source>
</evidence>
<proteinExistence type="inferred from homology"/>
<dbReference type="AlphaFoldDB" id="A0A7Y4H0S3"/>
<keyword evidence="7" id="KW-1185">Reference proteome</keyword>
<protein>
    <submittedName>
        <fullName evidence="6">GFA family protein</fullName>
    </submittedName>
</protein>
<dbReference type="EMBL" id="JAAVLW010000001">
    <property type="protein sequence ID" value="NOJ45401.1"/>
    <property type="molecule type" value="Genomic_DNA"/>
</dbReference>
<gene>
    <name evidence="6" type="ORF">HCN50_03900</name>
</gene>
<comment type="caution">
    <text evidence="6">The sequence shown here is derived from an EMBL/GenBank/DDBJ whole genome shotgun (WGS) entry which is preliminary data.</text>
</comment>
<dbReference type="Proteomes" id="UP000528734">
    <property type="component" value="Unassembled WGS sequence"/>
</dbReference>